<keyword evidence="2" id="KW-1185">Reference proteome</keyword>
<proteinExistence type="predicted"/>
<protein>
    <recommendedName>
        <fullName evidence="3">C2H2-type domain-containing protein</fullName>
    </recommendedName>
</protein>
<organism evidence="1 2">
    <name type="scientific">Marseillevirus marseillevirus</name>
    <name type="common">GBM</name>
    <dbReference type="NCBI Taxonomy" id="694581"/>
    <lineage>
        <taxon>Viruses</taxon>
        <taxon>Varidnaviria</taxon>
        <taxon>Bamfordvirae</taxon>
        <taxon>Nucleocytoviricota</taxon>
        <taxon>Megaviricetes</taxon>
        <taxon>Pimascovirales</taxon>
        <taxon>Pimascovirales incertae sedis</taxon>
        <taxon>Marseilleviridae</taxon>
        <taxon>Marseillevirus</taxon>
        <taxon>Marseillevirus massiliense</taxon>
    </lineage>
</organism>
<gene>
    <name evidence="1" type="ORF">MAR_ORF069</name>
</gene>
<organismHost>
    <name type="scientific">Acanthamoeba</name>
    <dbReference type="NCBI Taxonomy" id="5754"/>
</organismHost>
<dbReference type="GeneID" id="8746306"/>
<dbReference type="RefSeq" id="YP_003406816.1">
    <property type="nucleotide sequence ID" value="NC_013756.1"/>
</dbReference>
<dbReference type="Proteomes" id="UP000029780">
    <property type="component" value="Segment"/>
</dbReference>
<sequence length="128" mass="15240">MGSRKQTRLPDDLAFECKTCEFTTQKEKEFREHVLLHYSPLPLECKMKCHLCDVEEDSASLFWNHLEKKRHQAYVFYTENIAYFQEKNRKSAMNLTSQKFGEKTARKVEIDRFLKESQKSILKTQKNG</sequence>
<accession>D2XA77</accession>
<evidence type="ECO:0000313" key="2">
    <source>
        <dbReference type="Proteomes" id="UP000029780"/>
    </source>
</evidence>
<dbReference type="OrthoDB" id="40459at10239"/>
<name>D2XA77_GBMV</name>
<evidence type="ECO:0000313" key="1">
    <source>
        <dbReference type="EMBL" id="ADB03854.1"/>
    </source>
</evidence>
<reference evidence="1 2" key="1">
    <citation type="journal article" date="2009" name="Proc. Natl. Acad. Sci. U.S.A.">
        <title>Giant Marseillevirus highlights the role of amoebae as a melting pot in emergence of chimeric microorganisms.</title>
        <authorList>
            <person name="Boyer M."/>
            <person name="Yutin N."/>
            <person name="Pagnier I."/>
            <person name="Barrassi L."/>
            <person name="Fournous G."/>
            <person name="Espinosa L."/>
            <person name="Robert C."/>
            <person name="Azza S."/>
            <person name="Sun S."/>
            <person name="Rossmann M.G."/>
            <person name="Suzan-Monti M."/>
            <person name="La Scola B."/>
            <person name="Koonin E.V."/>
            <person name="Raoult D."/>
        </authorList>
    </citation>
    <scope>NUCLEOTIDE SEQUENCE [LARGE SCALE GENOMIC DNA]</scope>
    <source>
        <strain evidence="1 2">T19</strain>
    </source>
</reference>
<evidence type="ECO:0008006" key="3">
    <source>
        <dbReference type="Google" id="ProtNLM"/>
    </source>
</evidence>
<dbReference type="EMBL" id="GU071086">
    <property type="protein sequence ID" value="ADB03854.1"/>
    <property type="molecule type" value="Genomic_DNA"/>
</dbReference>
<dbReference type="KEGG" id="vg:8746306"/>